<accession>A0ACD5VRU4</accession>
<dbReference type="Proteomes" id="UP001732700">
    <property type="component" value="Chromosome 3C"/>
</dbReference>
<evidence type="ECO:0000313" key="2">
    <source>
        <dbReference type="Proteomes" id="UP001732700"/>
    </source>
</evidence>
<protein>
    <submittedName>
        <fullName evidence="1">Uncharacterized protein</fullName>
    </submittedName>
</protein>
<reference evidence="1" key="2">
    <citation type="submission" date="2025-09" db="UniProtKB">
        <authorList>
            <consortium name="EnsemblPlants"/>
        </authorList>
    </citation>
    <scope>IDENTIFICATION</scope>
</reference>
<organism evidence="1 2">
    <name type="scientific">Avena sativa</name>
    <name type="common">Oat</name>
    <dbReference type="NCBI Taxonomy" id="4498"/>
    <lineage>
        <taxon>Eukaryota</taxon>
        <taxon>Viridiplantae</taxon>
        <taxon>Streptophyta</taxon>
        <taxon>Embryophyta</taxon>
        <taxon>Tracheophyta</taxon>
        <taxon>Spermatophyta</taxon>
        <taxon>Magnoliopsida</taxon>
        <taxon>Liliopsida</taxon>
        <taxon>Poales</taxon>
        <taxon>Poaceae</taxon>
        <taxon>BOP clade</taxon>
        <taxon>Pooideae</taxon>
        <taxon>Poodae</taxon>
        <taxon>Poeae</taxon>
        <taxon>Poeae Chloroplast Group 1 (Aveneae type)</taxon>
        <taxon>Aveninae</taxon>
        <taxon>Avena</taxon>
    </lineage>
</organism>
<evidence type="ECO:0000313" key="1">
    <source>
        <dbReference type="EnsemblPlants" id="AVESA.00010b.r2.3CG0487670.1.CDS"/>
    </source>
</evidence>
<sequence>MAPSTIGSSSKLGLLLPALAFVLVLFAASPGLASAAAPGLVFHVGGPRGWRVPDANTSYSWWAMNNRFHVGDALYFKYENDSVLLVDREDFEACNATEPISRSDQGSTKVPLDRPGFFCFISGQPGHCEEGQRLIVRVMVHPAELAPAPGPDAYAPGTSQPGHGGGSQPGTSSAADSVAVGAFALAAAVAVGLVLLLQ</sequence>
<keyword evidence="2" id="KW-1185">Reference proteome</keyword>
<proteinExistence type="predicted"/>
<reference evidence="1" key="1">
    <citation type="submission" date="2021-05" db="EMBL/GenBank/DDBJ databases">
        <authorList>
            <person name="Scholz U."/>
            <person name="Mascher M."/>
            <person name="Fiebig A."/>
        </authorList>
    </citation>
    <scope>NUCLEOTIDE SEQUENCE [LARGE SCALE GENOMIC DNA]</scope>
</reference>
<dbReference type="EnsemblPlants" id="AVESA.00010b.r2.3CG0487670.1">
    <property type="protein sequence ID" value="AVESA.00010b.r2.3CG0487670.1.CDS"/>
    <property type="gene ID" value="AVESA.00010b.r2.3CG0487670"/>
</dbReference>
<name>A0ACD5VRU4_AVESA</name>